<evidence type="ECO:0000259" key="8">
    <source>
        <dbReference type="PROSITE" id="PS51021"/>
    </source>
</evidence>
<feature type="compositionally biased region" description="Acidic residues" evidence="7">
    <location>
        <begin position="388"/>
        <end position="397"/>
    </location>
</feature>
<dbReference type="PROSITE" id="PS51021">
    <property type="entry name" value="BAR"/>
    <property type="match status" value="1"/>
</dbReference>
<dbReference type="GO" id="GO:0012505">
    <property type="term" value="C:endomembrane system"/>
    <property type="evidence" value="ECO:0007669"/>
    <property type="project" value="UniProtKB-SubCell"/>
</dbReference>
<dbReference type="GO" id="GO:0071800">
    <property type="term" value="P:podosome assembly"/>
    <property type="evidence" value="ECO:0007669"/>
    <property type="project" value="TreeGrafter"/>
</dbReference>
<dbReference type="Gene3D" id="1.20.1270.60">
    <property type="entry name" value="Arfaptin homology (AH) domain/BAR domain"/>
    <property type="match status" value="1"/>
</dbReference>
<dbReference type="InterPro" id="IPR003005">
    <property type="entry name" value="Amphiphysin"/>
</dbReference>
<dbReference type="GO" id="GO:0006911">
    <property type="term" value="P:phagocytosis, engulfment"/>
    <property type="evidence" value="ECO:0007669"/>
    <property type="project" value="TreeGrafter"/>
</dbReference>
<keyword evidence="6" id="KW-0472">Membrane</keyword>
<dbReference type="RefSeq" id="XP_026055907.1">
    <property type="nucleotide sequence ID" value="XM_026200122.1"/>
</dbReference>
<dbReference type="CTD" id="494244"/>
<evidence type="ECO:0000256" key="5">
    <source>
        <dbReference type="ARBA" id="ARBA00023054"/>
    </source>
</evidence>
<dbReference type="PANTHER" id="PTHR46514">
    <property type="entry name" value="AMPHIPHYSIN"/>
    <property type="match status" value="1"/>
</dbReference>
<dbReference type="PANTHER" id="PTHR46514:SF1">
    <property type="entry name" value="BRIDGING INTEGRATOR 2"/>
    <property type="match status" value="1"/>
</dbReference>
<feature type="compositionally biased region" description="Polar residues" evidence="7">
    <location>
        <begin position="308"/>
        <end position="318"/>
    </location>
</feature>
<keyword evidence="3" id="KW-0728">SH3 domain</keyword>
<gene>
    <name evidence="10" type="primary">bin2a</name>
</gene>
<evidence type="ECO:0000256" key="6">
    <source>
        <dbReference type="ARBA" id="ARBA00023136"/>
    </source>
</evidence>
<dbReference type="GO" id="GO:0002102">
    <property type="term" value="C:podosome"/>
    <property type="evidence" value="ECO:0007669"/>
    <property type="project" value="TreeGrafter"/>
</dbReference>
<keyword evidence="5" id="KW-0175">Coiled coil</keyword>
<keyword evidence="9" id="KW-1185">Reference proteome</keyword>
<feature type="compositionally biased region" description="Basic and acidic residues" evidence="7">
    <location>
        <begin position="454"/>
        <end position="472"/>
    </location>
</feature>
<evidence type="ECO:0000313" key="9">
    <source>
        <dbReference type="Proteomes" id="UP000515129"/>
    </source>
</evidence>
<protein>
    <submittedName>
        <fullName evidence="10">Bridging integrator 2a</fullName>
    </submittedName>
</protein>
<comment type="subcellular location">
    <subcellularLocation>
        <location evidence="2">Cytoplasm</location>
    </subcellularLocation>
    <subcellularLocation>
        <location evidence="1">Endomembrane system</location>
    </subcellularLocation>
</comment>
<proteinExistence type="predicted"/>
<dbReference type="Proteomes" id="UP000515129">
    <property type="component" value="Chromosome 23"/>
</dbReference>
<dbReference type="SUPFAM" id="SSF103657">
    <property type="entry name" value="BAR/IMD domain-like"/>
    <property type="match status" value="1"/>
</dbReference>
<dbReference type="KEGG" id="caua:113041526"/>
<evidence type="ECO:0000256" key="2">
    <source>
        <dbReference type="ARBA" id="ARBA00004496"/>
    </source>
</evidence>
<keyword evidence="4" id="KW-0963">Cytoplasm</keyword>
<dbReference type="GO" id="GO:0001891">
    <property type="term" value="C:phagocytic cup"/>
    <property type="evidence" value="ECO:0007669"/>
    <property type="project" value="TreeGrafter"/>
</dbReference>
<reference evidence="10" key="1">
    <citation type="submission" date="2025-08" db="UniProtKB">
        <authorList>
            <consortium name="RefSeq"/>
        </authorList>
    </citation>
    <scope>IDENTIFICATION</scope>
    <source>
        <strain evidence="10">Wakin</strain>
        <tissue evidence="10">Muscle</tissue>
    </source>
</reference>
<feature type="region of interest" description="Disordered" evidence="7">
    <location>
        <begin position="291"/>
        <end position="472"/>
    </location>
</feature>
<accession>A0A6P6JDT6</accession>
<sequence>MAESKASISSKGGANVLAKRVQKQLNRAQEKVLQRLGKSEETKDEHFEQRVMDLQRQQSDGYKIYKDLKAYLNAVTVMRDASGRLFQSLFDAYDDKWDGAEDLRAVVEGEEHLWNDYEDKLRNQALITMESYMSQFPDVREKVAKRNRKLVDYDSARHHLTGLQNAKKKDDVKIGKAEDEMNAAKVIFEDMNRELKMELPLLFDSRIGCYVTVFQAISNLRDIFYKDLTNNNEVLQTVMKELSTQHPDKIFVVKNVNCAGSLKRRSFRDTLSPRSLKSFYDFHMSYNPRGSLRKDNASSFRSDRPTYGSYSPKQTSPTSPRPLYDNVSGAKDAKGSPARLDYSTEEGTSSHEPRLDNTSYSEDKTVEEDKKAKKEESSQASDQKTPNEEESSEEDSGERELKPNSNIVESSKIEDQKPPEKVRSDGPSGVENGIAHDNKSDVEQADASNNALTKSDHPSGEVKEGATTETPK</sequence>
<feature type="compositionally biased region" description="Basic and acidic residues" evidence="7">
    <location>
        <begin position="411"/>
        <end position="424"/>
    </location>
</feature>
<dbReference type="SMART" id="SM00721">
    <property type="entry name" value="BAR"/>
    <property type="match status" value="1"/>
</dbReference>
<evidence type="ECO:0000256" key="1">
    <source>
        <dbReference type="ARBA" id="ARBA00004308"/>
    </source>
</evidence>
<dbReference type="OrthoDB" id="446293at2759"/>
<dbReference type="Pfam" id="PF03114">
    <property type="entry name" value="BAR"/>
    <property type="match status" value="1"/>
</dbReference>
<dbReference type="FunFam" id="1.20.1270.60:FF:000013">
    <property type="entry name" value="Amphiphysin isoform 2"/>
    <property type="match status" value="1"/>
</dbReference>
<evidence type="ECO:0000313" key="10">
    <source>
        <dbReference type="RefSeq" id="XP_026055907.1"/>
    </source>
</evidence>
<dbReference type="GO" id="GO:0005543">
    <property type="term" value="F:phospholipid binding"/>
    <property type="evidence" value="ECO:0007669"/>
    <property type="project" value="TreeGrafter"/>
</dbReference>
<dbReference type="GO" id="GO:0097320">
    <property type="term" value="P:plasma membrane tubulation"/>
    <property type="evidence" value="ECO:0007669"/>
    <property type="project" value="TreeGrafter"/>
</dbReference>
<evidence type="ECO:0000256" key="4">
    <source>
        <dbReference type="ARBA" id="ARBA00022490"/>
    </source>
</evidence>
<dbReference type="AlphaFoldDB" id="A0A6P6JDT6"/>
<feature type="domain" description="BAR" evidence="8">
    <location>
        <begin position="32"/>
        <end position="248"/>
    </location>
</feature>
<dbReference type="InterPro" id="IPR027267">
    <property type="entry name" value="AH/BAR_dom_sf"/>
</dbReference>
<organism evidence="9 10">
    <name type="scientific">Carassius auratus</name>
    <name type="common">Goldfish</name>
    <dbReference type="NCBI Taxonomy" id="7957"/>
    <lineage>
        <taxon>Eukaryota</taxon>
        <taxon>Metazoa</taxon>
        <taxon>Chordata</taxon>
        <taxon>Craniata</taxon>
        <taxon>Vertebrata</taxon>
        <taxon>Euteleostomi</taxon>
        <taxon>Actinopterygii</taxon>
        <taxon>Neopterygii</taxon>
        <taxon>Teleostei</taxon>
        <taxon>Ostariophysi</taxon>
        <taxon>Cypriniformes</taxon>
        <taxon>Cyprinidae</taxon>
        <taxon>Cyprininae</taxon>
        <taxon>Carassius</taxon>
    </lineage>
</organism>
<feature type="compositionally biased region" description="Basic and acidic residues" evidence="7">
    <location>
        <begin position="292"/>
        <end position="304"/>
    </location>
</feature>
<dbReference type="PRINTS" id="PR01251">
    <property type="entry name" value="AMPHIPHYSIN"/>
</dbReference>
<dbReference type="GO" id="GO:0005737">
    <property type="term" value="C:cytoplasm"/>
    <property type="evidence" value="ECO:0007669"/>
    <property type="project" value="UniProtKB-SubCell"/>
</dbReference>
<evidence type="ECO:0000256" key="7">
    <source>
        <dbReference type="SAM" id="MobiDB-lite"/>
    </source>
</evidence>
<name>A0A6P6JDT6_CARAU</name>
<dbReference type="InterPro" id="IPR004148">
    <property type="entry name" value="BAR_dom"/>
</dbReference>
<feature type="compositionally biased region" description="Basic and acidic residues" evidence="7">
    <location>
        <begin position="348"/>
        <end position="377"/>
    </location>
</feature>
<evidence type="ECO:0000256" key="3">
    <source>
        <dbReference type="ARBA" id="ARBA00022443"/>
    </source>
</evidence>